<feature type="coiled-coil region" evidence="1">
    <location>
        <begin position="361"/>
        <end position="467"/>
    </location>
</feature>
<name>A0A814DKW9_9BILA</name>
<gene>
    <name evidence="3" type="ORF">GPM918_LOCUS11549</name>
    <name evidence="4" type="ORF">SRO942_LOCUS11550</name>
</gene>
<dbReference type="EMBL" id="CAJOBC010002411">
    <property type="protein sequence ID" value="CAF3731889.1"/>
    <property type="molecule type" value="Genomic_DNA"/>
</dbReference>
<dbReference type="CDD" id="cd00201">
    <property type="entry name" value="WW"/>
    <property type="match status" value="1"/>
</dbReference>
<reference evidence="3" key="1">
    <citation type="submission" date="2021-02" db="EMBL/GenBank/DDBJ databases">
        <authorList>
            <person name="Nowell W R."/>
        </authorList>
    </citation>
    <scope>NUCLEOTIDE SEQUENCE</scope>
</reference>
<dbReference type="PROSITE" id="PS50020">
    <property type="entry name" value="WW_DOMAIN_2"/>
    <property type="match status" value="1"/>
</dbReference>
<comment type="caution">
    <text evidence="3">The sequence shown here is derived from an EMBL/GenBank/DDBJ whole genome shotgun (WGS) entry which is preliminary data.</text>
</comment>
<evidence type="ECO:0000259" key="2">
    <source>
        <dbReference type="PROSITE" id="PS50020"/>
    </source>
</evidence>
<evidence type="ECO:0000313" key="3">
    <source>
        <dbReference type="EMBL" id="CAF0956940.1"/>
    </source>
</evidence>
<evidence type="ECO:0000256" key="1">
    <source>
        <dbReference type="SAM" id="Coils"/>
    </source>
</evidence>
<dbReference type="PANTHER" id="PTHR21715">
    <property type="entry name" value="RH04127P"/>
    <property type="match status" value="1"/>
</dbReference>
<sequence>MKTLSEYRKNNQTILQEQHDDNYEPTSEEIEEYAMFIGIDPGKEPHLMWLAKEGIMKSLPTGWKPCQDENNELYYFNFDSRIVSWDHPCDELYRKRVQEEKKMEELRKPERLNSSNIPLQDTINQDNLSNISTLTTSTISDWMKSRELEDRSSQPVSATITIVKDGKNIDAYYYIDSDPEVVDEVDDEISDDFQKSVINNSQDRTAQTLDGKNVEHVETLVTKPLVPADSNDILENKPHVNDIDALHNDDDERVIRANAAAQAAEKRLISATTKMQSTDNNLNDISNGLITSRTPNNYNSNIDLKKVKNASLEDKKLELLENNRLYVEKMKADFQTTKERDEKLLRNKMKADLSLIEVNIRDNIVRQKELLENRKQDELNQIKQDIEREKDELTQKLRRNMQTDINTEQQSSNNNNNQIQILQDQLTQEKHEYDEKDDLCFTLQRNIEKLRHENEILSQKIRKIEENHHSTRSLISSQQVQDKYSKQEKKELLRYNDSDDNDDDNLQQTIAHAEDDDLNLSDNDSDVISMERTLKELRTNKLESIKQLKISLISNQPEQELSLKNALDMDAIHSAKQLLSQHKTFKTQNKTIFNQTSITDNIHRETLSNTMTNVSTQLNDIVNNEQDESGNKTNYLNGIDLAKLPVKDVNSVLKNLCTINKNVNRMYDLIKQQQSPHHLFSPIPYEVAMATTSINHSINSVNLSSRVEKHWTSRPYSIPEYLRRDVPLAISLSDICTLTSSVQNNSRLQTLTSSPLIQTRLKNHRQYIEQSKFQTSLVTKKAILNAAKAVFDPSVIEKFEKS</sequence>
<protein>
    <recommendedName>
        <fullName evidence="2">WW domain-containing protein</fullName>
    </recommendedName>
</protein>
<keyword evidence="1" id="KW-0175">Coiled coil</keyword>
<dbReference type="AlphaFoldDB" id="A0A814DKW9"/>
<dbReference type="Pfam" id="PF00397">
    <property type="entry name" value="WW"/>
    <property type="match status" value="1"/>
</dbReference>
<dbReference type="OrthoDB" id="6344460at2759"/>
<dbReference type="PANTHER" id="PTHR21715:SF0">
    <property type="entry name" value="RH04127P"/>
    <property type="match status" value="1"/>
</dbReference>
<dbReference type="InterPro" id="IPR036020">
    <property type="entry name" value="WW_dom_sf"/>
</dbReference>
<dbReference type="Proteomes" id="UP000681722">
    <property type="component" value="Unassembled WGS sequence"/>
</dbReference>
<dbReference type="InterPro" id="IPR053233">
    <property type="entry name" value="ABRA-related"/>
</dbReference>
<keyword evidence="5" id="KW-1185">Reference proteome</keyword>
<dbReference type="Proteomes" id="UP000663829">
    <property type="component" value="Unassembled WGS sequence"/>
</dbReference>
<dbReference type="EMBL" id="CAJNOQ010002411">
    <property type="protein sequence ID" value="CAF0956940.1"/>
    <property type="molecule type" value="Genomic_DNA"/>
</dbReference>
<organism evidence="3 5">
    <name type="scientific">Didymodactylos carnosus</name>
    <dbReference type="NCBI Taxonomy" id="1234261"/>
    <lineage>
        <taxon>Eukaryota</taxon>
        <taxon>Metazoa</taxon>
        <taxon>Spiralia</taxon>
        <taxon>Gnathifera</taxon>
        <taxon>Rotifera</taxon>
        <taxon>Eurotatoria</taxon>
        <taxon>Bdelloidea</taxon>
        <taxon>Philodinida</taxon>
        <taxon>Philodinidae</taxon>
        <taxon>Didymodactylos</taxon>
    </lineage>
</organism>
<evidence type="ECO:0000313" key="5">
    <source>
        <dbReference type="Proteomes" id="UP000663829"/>
    </source>
</evidence>
<evidence type="ECO:0000313" key="4">
    <source>
        <dbReference type="EMBL" id="CAF3731889.1"/>
    </source>
</evidence>
<feature type="domain" description="WW" evidence="2">
    <location>
        <begin position="57"/>
        <end position="90"/>
    </location>
</feature>
<dbReference type="SUPFAM" id="SSF51045">
    <property type="entry name" value="WW domain"/>
    <property type="match status" value="1"/>
</dbReference>
<dbReference type="InterPro" id="IPR001202">
    <property type="entry name" value="WW_dom"/>
</dbReference>
<accession>A0A814DKW9</accession>
<dbReference type="Gene3D" id="3.30.1470.10">
    <property type="entry name" value="Photosystem I PsaD, reaction center subunit II"/>
    <property type="match status" value="1"/>
</dbReference>
<proteinExistence type="predicted"/>